<protein>
    <submittedName>
        <fullName evidence="2 3">O-antigen polymerase</fullName>
    </submittedName>
</protein>
<feature type="transmembrane region" description="Helical" evidence="1">
    <location>
        <begin position="142"/>
        <end position="165"/>
    </location>
</feature>
<gene>
    <name evidence="2" type="primary">wzy</name>
    <name evidence="4" type="ORF">GP965_05755</name>
    <name evidence="3" type="ORF">GP979_05075</name>
</gene>
<feature type="transmembrane region" description="Helical" evidence="1">
    <location>
        <begin position="105"/>
        <end position="130"/>
    </location>
</feature>
<feature type="transmembrane region" description="Helical" evidence="1">
    <location>
        <begin position="177"/>
        <end position="194"/>
    </location>
</feature>
<evidence type="ECO:0000256" key="1">
    <source>
        <dbReference type="SAM" id="Phobius"/>
    </source>
</evidence>
<feature type="transmembrane region" description="Helical" evidence="1">
    <location>
        <begin position="206"/>
        <end position="223"/>
    </location>
</feature>
<proteinExistence type="predicted"/>
<feature type="transmembrane region" description="Helical" evidence="1">
    <location>
        <begin position="364"/>
        <end position="385"/>
    </location>
</feature>
<dbReference type="Proteomes" id="UP000462410">
    <property type="component" value="Unassembled WGS sequence"/>
</dbReference>
<keyword evidence="1" id="KW-0812">Transmembrane</keyword>
<feature type="transmembrane region" description="Helical" evidence="1">
    <location>
        <begin position="485"/>
        <end position="500"/>
    </location>
</feature>
<evidence type="ECO:0000313" key="2">
    <source>
        <dbReference type="EMBL" id="BAQ01386.1"/>
    </source>
</evidence>
<feature type="transmembrane region" description="Helical" evidence="1">
    <location>
        <begin position="41"/>
        <end position="60"/>
    </location>
</feature>
<feature type="transmembrane region" description="Helical" evidence="1">
    <location>
        <begin position="305"/>
        <end position="325"/>
    </location>
</feature>
<organism evidence="2">
    <name type="scientific">Escherichia coli</name>
    <dbReference type="NCBI Taxonomy" id="562"/>
    <lineage>
        <taxon>Bacteria</taxon>
        <taxon>Pseudomonadati</taxon>
        <taxon>Pseudomonadota</taxon>
        <taxon>Gammaproteobacteria</taxon>
        <taxon>Enterobacterales</taxon>
        <taxon>Enterobacteriaceae</taxon>
        <taxon>Escherichia</taxon>
    </lineage>
</organism>
<dbReference type="EMBL" id="WTRC01000043">
    <property type="protein sequence ID" value="MWT20433.1"/>
    <property type="molecule type" value="Genomic_DNA"/>
</dbReference>
<feature type="transmembrane region" description="Helical" evidence="1">
    <location>
        <begin position="278"/>
        <end position="299"/>
    </location>
</feature>
<reference evidence="5 6" key="2">
    <citation type="submission" date="2019-12" db="EMBL/GenBank/DDBJ databases">
        <title>Enteriobacteria Tanzani isolates_8377-8380.</title>
        <authorList>
            <person name="Subbiah M."/>
            <person name="Call D."/>
        </authorList>
    </citation>
    <scope>NUCLEOTIDE SEQUENCE [LARGE SCALE GENOMIC DNA]</scope>
    <source>
        <strain evidence="4 6">8378wH8</strain>
        <strain evidence="3 5">8379wE6</strain>
    </source>
</reference>
<dbReference type="Proteomes" id="UP000436482">
    <property type="component" value="Unassembled WGS sequence"/>
</dbReference>
<keyword evidence="1" id="KW-1133">Transmembrane helix</keyword>
<evidence type="ECO:0000313" key="3">
    <source>
        <dbReference type="EMBL" id="MWR87690.1"/>
    </source>
</evidence>
<accession>A0A0A8J550</accession>
<dbReference type="RefSeq" id="WP_001442625.1">
    <property type="nucleotide sequence ID" value="NZ_BIBL01000014.1"/>
</dbReference>
<feature type="transmembrane region" description="Helical" evidence="1">
    <location>
        <begin position="235"/>
        <end position="257"/>
    </location>
</feature>
<dbReference type="EMBL" id="WTQQ01000037">
    <property type="protein sequence ID" value="MWR87690.1"/>
    <property type="molecule type" value="Genomic_DNA"/>
</dbReference>
<feature type="transmembrane region" description="Helical" evidence="1">
    <location>
        <begin position="462"/>
        <end position="479"/>
    </location>
</feature>
<evidence type="ECO:0000313" key="4">
    <source>
        <dbReference type="EMBL" id="MWT20433.1"/>
    </source>
</evidence>
<dbReference type="EMBL" id="AB812041">
    <property type="protein sequence ID" value="BAQ01386.1"/>
    <property type="molecule type" value="Genomic_DNA"/>
</dbReference>
<feature type="transmembrane region" description="Helical" evidence="1">
    <location>
        <begin position="420"/>
        <end position="441"/>
    </location>
</feature>
<dbReference type="AlphaFoldDB" id="A0A0A8J550"/>
<evidence type="ECO:0000313" key="5">
    <source>
        <dbReference type="Proteomes" id="UP000436482"/>
    </source>
</evidence>
<sequence length="503" mass="57533">MTPDVYFSHHKEEQSNKISYGVLIVLVALLSGYYVQYLSDTIYGVIISYLMLLAVVISSFKGLDSAVKIYLLFSLITPQFSRTFVEQVVNSNNQEVGSFYSFHSVQLWGLGLSVVAIIYIGLIALCKLFYTHAKLQRTNVSSYFISLYVVCGFLLLATIISTAIGKVPDMRNIISDARLFIVWTIGALVANLIYKDKNIIVKIYDILFFSICVVGVRTLYFLLNDYVTGTPNLEYATQAYVAYPLMFVFAMATRNKLKRAVLTGLSLLAAISMKREDIAFVFICIMLLLFLILLFRNNILRTNAIIALVMLILIAFLFVFTLSVYSPQSFDFLLYKFDFFSKLITGSEQSSGSVLVRLYEIRNIIGASINYIYPIFVGFGFGGYFDFSLTGFPINLGISDYSFNEILQNKFVRPHSFTNYIFLKGGLIFLIYYLGVILLFMNQSYKMMKKTLIIGTIYSKEFKVYLFCFLYAVFCVNMFWQPMHIFLFAFLLNLLLLKNIKRN</sequence>
<name>A0A0A8J550_ECOLX</name>
<reference evidence="2" key="1">
    <citation type="journal article" date="2014" name="DNA Res.">
        <title>A complete view of the genetic diversity of the Escherichia coli O-antigen biosynthesis gene cluster.</title>
        <authorList>
            <person name="Iguchi A."/>
            <person name="Iyoda S."/>
            <person name="Kikuchi T."/>
            <person name="Ogura Y."/>
            <person name="Katsura K."/>
            <person name="Ohnishi M."/>
            <person name="Hayashi T."/>
            <person name="Thomson N.R."/>
        </authorList>
    </citation>
    <scope>NUCLEOTIDE SEQUENCE</scope>
    <source>
        <strain evidence="2">Feb-85</strain>
    </source>
</reference>
<keyword evidence="1" id="KW-0472">Membrane</keyword>
<evidence type="ECO:0000313" key="6">
    <source>
        <dbReference type="Proteomes" id="UP000462410"/>
    </source>
</evidence>
<feature type="transmembrane region" description="Helical" evidence="1">
    <location>
        <begin position="18"/>
        <end position="35"/>
    </location>
</feature>